<dbReference type="Gene3D" id="3.40.50.720">
    <property type="entry name" value="NAD(P)-binding Rossmann-like Domain"/>
    <property type="match status" value="1"/>
</dbReference>
<comment type="caution">
    <text evidence="2">The sequence shown here is derived from an EMBL/GenBank/DDBJ whole genome shotgun (WGS) entry which is preliminary data.</text>
</comment>
<dbReference type="SUPFAM" id="SSF51735">
    <property type="entry name" value="NAD(P)-binding Rossmann-fold domains"/>
    <property type="match status" value="1"/>
</dbReference>
<dbReference type="PANTHER" id="PTHR47129:SF1">
    <property type="entry name" value="NMRA-LIKE DOMAIN-CONTAINING PROTEIN"/>
    <property type="match status" value="1"/>
</dbReference>
<dbReference type="Pfam" id="PF05368">
    <property type="entry name" value="NmrA"/>
    <property type="match status" value="1"/>
</dbReference>
<dbReference type="Gene3D" id="3.90.25.10">
    <property type="entry name" value="UDP-galactose 4-epimerase, domain 1"/>
    <property type="match status" value="1"/>
</dbReference>
<dbReference type="EMBL" id="PRDL01000001">
    <property type="protein sequence ID" value="MBE8717858.1"/>
    <property type="molecule type" value="Genomic_DNA"/>
</dbReference>
<dbReference type="RefSeq" id="WP_193909972.1">
    <property type="nucleotide sequence ID" value="NZ_PRDL01000001.1"/>
</dbReference>
<dbReference type="AlphaFoldDB" id="A0A928V4S9"/>
<dbReference type="InterPro" id="IPR052718">
    <property type="entry name" value="NmrA-type_oxidoreductase"/>
</dbReference>
<dbReference type="Proteomes" id="UP000652567">
    <property type="component" value="Unassembled WGS sequence"/>
</dbReference>
<feature type="domain" description="NmrA-like" evidence="1">
    <location>
        <begin position="2"/>
        <end position="245"/>
    </location>
</feature>
<sequence length="283" mass="29314">MTIAITGATGQLGRIVIEKLKDKVPAAAIIALVRSPEKAADFGVTVRAADYAAPETLLLGLSGVDTLLLISSNELGQRATQHRNVIDAAKKAGVKHIVYTSLLHADTSLLSLAGEHIETEAALKNSGIAYTILRNGWYTENYTGSLAGAVASGAINGSAGNGKVSSATREDYADAAVAVLTGSGHDNKIYELAGDTAWTLPELAAEVSRQTGKTIAYNNLPEADYAAALKSHGFPEGFAAAFASWDTGASKGTLFDDSRVLSKLIGRPTTPLSESVTAALKAS</sequence>
<reference evidence="2" key="1">
    <citation type="submission" date="2018-07" db="EMBL/GenBank/DDBJ databases">
        <title>Genome assembly of strain Ka43.</title>
        <authorList>
            <person name="Kukolya J."/>
            <person name="Nagy I."/>
            <person name="Horvath B."/>
            <person name="Toth A."/>
        </authorList>
    </citation>
    <scope>NUCLEOTIDE SEQUENCE</scope>
    <source>
        <strain evidence="2">KB43</strain>
    </source>
</reference>
<evidence type="ECO:0000259" key="1">
    <source>
        <dbReference type="Pfam" id="PF05368"/>
    </source>
</evidence>
<name>A0A928V4S9_9GAMM</name>
<protein>
    <submittedName>
        <fullName evidence="2">SDR family NAD(P)-dependent oxidoreductase</fullName>
    </submittedName>
</protein>
<dbReference type="PANTHER" id="PTHR47129">
    <property type="entry name" value="QUINONE OXIDOREDUCTASE 2"/>
    <property type="match status" value="1"/>
</dbReference>
<dbReference type="InterPro" id="IPR008030">
    <property type="entry name" value="NmrA-like"/>
</dbReference>
<dbReference type="InterPro" id="IPR036291">
    <property type="entry name" value="NAD(P)-bd_dom_sf"/>
</dbReference>
<accession>A0A928V4S9</accession>
<keyword evidence="3" id="KW-1185">Reference proteome</keyword>
<gene>
    <name evidence="2" type="ORF">C4F51_11745</name>
</gene>
<dbReference type="CDD" id="cd05269">
    <property type="entry name" value="TMR_SDR_a"/>
    <property type="match status" value="1"/>
</dbReference>
<evidence type="ECO:0000313" key="2">
    <source>
        <dbReference type="EMBL" id="MBE8717858.1"/>
    </source>
</evidence>
<organism evidence="2 3">
    <name type="scientific">Cellvibrio polysaccharolyticus</name>
    <dbReference type="NCBI Taxonomy" id="2082724"/>
    <lineage>
        <taxon>Bacteria</taxon>
        <taxon>Pseudomonadati</taxon>
        <taxon>Pseudomonadota</taxon>
        <taxon>Gammaproteobacteria</taxon>
        <taxon>Cellvibrionales</taxon>
        <taxon>Cellvibrionaceae</taxon>
        <taxon>Cellvibrio</taxon>
    </lineage>
</organism>
<proteinExistence type="predicted"/>
<evidence type="ECO:0000313" key="3">
    <source>
        <dbReference type="Proteomes" id="UP000652567"/>
    </source>
</evidence>